<dbReference type="Pfam" id="PF14072">
    <property type="entry name" value="DndB"/>
    <property type="match status" value="1"/>
</dbReference>
<proteinExistence type="predicted"/>
<comment type="caution">
    <text evidence="1">The sequence shown here is derived from an EMBL/GenBank/DDBJ whole genome shotgun (WGS) entry which is preliminary data.</text>
</comment>
<dbReference type="EMBL" id="SNRY01001379">
    <property type="protein sequence ID" value="KAA6331366.1"/>
    <property type="molecule type" value="Genomic_DNA"/>
</dbReference>
<name>A0A5J4RBL7_9ZZZZ</name>
<dbReference type="InterPro" id="IPR017601">
    <property type="entry name" value="DGQHR-contain_dom"/>
</dbReference>
<evidence type="ECO:0000313" key="1">
    <source>
        <dbReference type="EMBL" id="KAA6331366.1"/>
    </source>
</evidence>
<sequence length="433" mass="50328">MIMNQTNNNIVGQVVKQNSQEFIIGVFSIGQVLKFTKYTKRLIVSYDEDEKPIYNKQVQREVESGRVERIADFLIYDPLASFPTNIVLGIPHVSIEEQKVIKVNDSIPANYIEIVLKENVFEEIKKNNGDIFITIIDGQHRIRGVEIAVERLQTDIDILVRTIRAVESPELQKKLKQAQRRLDDLKKIELAVSFFIDPSLEYQAMIFSTINRTQKRVSQNLVNSLFGLDTNDTPQKTALEVTLSLNSHPASPFYKRVNLYGGSYEKNQSPPLSQATMIRSIVNLISENSREAENDRFKKRIELIKQSEKSKRFLPFRYFYARNQDSMISNMLFYYYNSVKKIFKNQNGNSYWDVSNGSINNILQTTVGYEALLKVLTDILEINQYQNNIDLLKDENFYTSYLNRATDINFANRERYPFSTRGRNILYLELSLR</sequence>
<dbReference type="InterPro" id="IPR017642">
    <property type="entry name" value="DNA_S_mod_DndB"/>
</dbReference>
<accession>A0A5J4RBL7</accession>
<reference evidence="1" key="1">
    <citation type="submission" date="2019-03" db="EMBL/GenBank/DDBJ databases">
        <title>Single cell metagenomics reveals metabolic interactions within the superorganism composed of flagellate Streblomastix strix and complex community of Bacteroidetes bacteria on its surface.</title>
        <authorList>
            <person name="Treitli S.C."/>
            <person name="Kolisko M."/>
            <person name="Husnik F."/>
            <person name="Keeling P."/>
            <person name="Hampl V."/>
        </authorList>
    </citation>
    <scope>NUCLEOTIDE SEQUENCE</scope>
    <source>
        <strain evidence="1">STM</strain>
    </source>
</reference>
<evidence type="ECO:0008006" key="2">
    <source>
        <dbReference type="Google" id="ProtNLM"/>
    </source>
</evidence>
<protein>
    <recommendedName>
        <fullName evidence="2">DGQHR domain-containing protein</fullName>
    </recommendedName>
</protein>
<organism evidence="1">
    <name type="scientific">termite gut metagenome</name>
    <dbReference type="NCBI Taxonomy" id="433724"/>
    <lineage>
        <taxon>unclassified sequences</taxon>
        <taxon>metagenomes</taxon>
        <taxon>organismal metagenomes</taxon>
    </lineage>
</organism>
<dbReference type="AlphaFoldDB" id="A0A5J4RBL7"/>
<gene>
    <name evidence="1" type="ORF">EZS27_020015</name>
</gene>
<feature type="non-terminal residue" evidence="1">
    <location>
        <position position="433"/>
    </location>
</feature>
<dbReference type="NCBIfam" id="TIGR03187">
    <property type="entry name" value="DGQHR"/>
    <property type="match status" value="1"/>
</dbReference>